<comment type="subcellular location">
    <subcellularLocation>
        <location evidence="9">Cytoplasm</location>
    </subcellularLocation>
</comment>
<dbReference type="Proteomes" id="UP000886335">
    <property type="component" value="Unassembled WGS sequence"/>
</dbReference>
<keyword evidence="8 9" id="KW-0067">ATP-binding</keyword>
<dbReference type="SUPFAM" id="SSF69864">
    <property type="entry name" value="Argininosuccinate synthetase, C-terminal domain"/>
    <property type="match status" value="1"/>
</dbReference>
<dbReference type="GO" id="GO:0004055">
    <property type="term" value="F:argininosuccinate synthase activity"/>
    <property type="evidence" value="ECO:0007669"/>
    <property type="project" value="UniProtKB-UniRule"/>
</dbReference>
<evidence type="ECO:0000256" key="9">
    <source>
        <dbReference type="HAMAP-Rule" id="MF_00005"/>
    </source>
</evidence>
<comment type="pathway">
    <text evidence="1 9">Amino-acid biosynthesis; L-arginine biosynthesis; L-arginine from L-ornithine and carbamoyl phosphate: step 2/3.</text>
</comment>
<dbReference type="GO" id="GO:0005737">
    <property type="term" value="C:cytoplasm"/>
    <property type="evidence" value="ECO:0007669"/>
    <property type="project" value="UniProtKB-SubCell"/>
</dbReference>
<dbReference type="GO" id="GO:0005524">
    <property type="term" value="F:ATP binding"/>
    <property type="evidence" value="ECO:0007669"/>
    <property type="project" value="UniProtKB-UniRule"/>
</dbReference>
<proteinExistence type="inferred from homology"/>
<name>A0A831SS92_PROAE</name>
<feature type="binding site" evidence="9">
    <location>
        <position position="87"/>
    </location>
    <ligand>
        <name>L-citrulline</name>
        <dbReference type="ChEBI" id="CHEBI:57743"/>
    </ligand>
</feature>
<evidence type="ECO:0000256" key="3">
    <source>
        <dbReference type="ARBA" id="ARBA00012286"/>
    </source>
</evidence>
<dbReference type="SUPFAM" id="SSF52402">
    <property type="entry name" value="Adenine nucleotide alpha hydrolases-like"/>
    <property type="match status" value="1"/>
</dbReference>
<gene>
    <name evidence="9" type="primary">argG</name>
    <name evidence="12" type="ORF">ENN50_00800</name>
</gene>
<dbReference type="UniPathway" id="UPA00068">
    <property type="reaction ID" value="UER00113"/>
</dbReference>
<feature type="binding site" evidence="9">
    <location>
        <position position="119"/>
    </location>
    <ligand>
        <name>L-aspartate</name>
        <dbReference type="ChEBI" id="CHEBI:29991"/>
    </ligand>
</feature>
<dbReference type="InterPro" id="IPR018223">
    <property type="entry name" value="Arginosuc_synth_CS"/>
</dbReference>
<feature type="binding site" evidence="9">
    <location>
        <position position="185"/>
    </location>
    <ligand>
        <name>L-citrulline</name>
        <dbReference type="ChEBI" id="CHEBI:57743"/>
    </ligand>
</feature>
<evidence type="ECO:0000313" key="12">
    <source>
        <dbReference type="EMBL" id="HED30238.1"/>
    </source>
</evidence>
<dbReference type="CDD" id="cd01999">
    <property type="entry name" value="ASS"/>
    <property type="match status" value="1"/>
</dbReference>
<feature type="binding site" evidence="9">
    <location>
        <begin position="9"/>
        <end position="17"/>
    </location>
    <ligand>
        <name>ATP</name>
        <dbReference type="ChEBI" id="CHEBI:30616"/>
    </ligand>
</feature>
<comment type="subunit">
    <text evidence="2 9">Homotetramer.</text>
</comment>
<dbReference type="EC" id="6.3.4.5" evidence="3 9"/>
<evidence type="ECO:0000256" key="2">
    <source>
        <dbReference type="ARBA" id="ARBA00011881"/>
    </source>
</evidence>
<accession>A0A831SS92</accession>
<comment type="caution">
    <text evidence="9">Lacks conserved residue(s) required for the propagation of feature annotation.</text>
</comment>
<dbReference type="Pfam" id="PF20979">
    <property type="entry name" value="Arginosuc_syn_C"/>
    <property type="match status" value="1"/>
</dbReference>
<dbReference type="PROSITE" id="PS00564">
    <property type="entry name" value="ARGININOSUCCIN_SYN_1"/>
    <property type="match status" value="1"/>
</dbReference>
<dbReference type="FunFam" id="3.40.50.620:FF:000019">
    <property type="entry name" value="Argininosuccinate synthase"/>
    <property type="match status" value="1"/>
</dbReference>
<feature type="binding site" evidence="9">
    <location>
        <position position="261"/>
    </location>
    <ligand>
        <name>L-citrulline</name>
        <dbReference type="ChEBI" id="CHEBI:57743"/>
    </ligand>
</feature>
<dbReference type="InterPro" id="IPR024074">
    <property type="entry name" value="AS_cat/multimer_dom_body"/>
</dbReference>
<dbReference type="InterPro" id="IPR014729">
    <property type="entry name" value="Rossmann-like_a/b/a_fold"/>
</dbReference>
<evidence type="ECO:0000256" key="6">
    <source>
        <dbReference type="ARBA" id="ARBA00022605"/>
    </source>
</evidence>
<evidence type="ECO:0000259" key="10">
    <source>
        <dbReference type="Pfam" id="PF00764"/>
    </source>
</evidence>
<feature type="binding site" evidence="9">
    <location>
        <position position="176"/>
    </location>
    <ligand>
        <name>L-citrulline</name>
        <dbReference type="ChEBI" id="CHEBI:57743"/>
    </ligand>
</feature>
<sequence>MSKEKIAIAYSGGLDTSVMIKWLKDKYDADIVAVTGNLGQQKEIENLEEKALKTGASSFSFLDLRREFVEQYIWPALKAGALYEDVYPLATALGRPLLAKALVDVALENDCTMLAHGCTGKGNDQVRFEVTFASLAPHLSVLAPLREWEFTSREAEIAYALEHNILVSATKKSPYSIDENIWGISIECGVLEDPMTPAPEDAYQITTSPEKAPDKAAVVDIEFEQGVPVALDGKAMEGLELITELNRIGAAHGVGRLDMVENRVVGIKSREIYEAPAATILHFAHRELERLTLEKSVFQYKKNISQDYANIIYNGTWFSPMREALDGFVAATQKTVTGLVRVKLFKGSVSLLGRTSPWSLYNEELATYTEADTFNHKAAEGFIHLYGLGLKTWSEVNTKKRS</sequence>
<feature type="binding site" evidence="9">
    <location>
        <position position="123"/>
    </location>
    <ligand>
        <name>L-citrulline</name>
        <dbReference type="ChEBI" id="CHEBI:57743"/>
    </ligand>
</feature>
<dbReference type="InterPro" id="IPR001518">
    <property type="entry name" value="Arginosuc_synth"/>
</dbReference>
<dbReference type="Gene3D" id="3.90.1260.10">
    <property type="entry name" value="Argininosuccinate synthetase, chain A, domain 2"/>
    <property type="match status" value="1"/>
</dbReference>
<dbReference type="InterPro" id="IPR023434">
    <property type="entry name" value="Arginosuc_synth_type_1_subfam"/>
</dbReference>
<dbReference type="NCBIfam" id="NF001770">
    <property type="entry name" value="PRK00509.1"/>
    <property type="match status" value="1"/>
</dbReference>
<feature type="binding site" evidence="9">
    <location>
        <position position="127"/>
    </location>
    <ligand>
        <name>L-citrulline</name>
        <dbReference type="ChEBI" id="CHEBI:57743"/>
    </ligand>
</feature>
<feature type="domain" description="Arginosuccinate synthase C-terminal" evidence="11">
    <location>
        <begin position="175"/>
        <end position="392"/>
    </location>
</feature>
<reference evidence="12" key="1">
    <citation type="journal article" date="2020" name="mSystems">
        <title>Genome- and Community-Level Interaction Insights into Carbon Utilization and Element Cycling Functions of Hydrothermarchaeota in Hydrothermal Sediment.</title>
        <authorList>
            <person name="Zhou Z."/>
            <person name="Liu Y."/>
            <person name="Xu W."/>
            <person name="Pan J."/>
            <person name="Luo Z.H."/>
            <person name="Li M."/>
        </authorList>
    </citation>
    <scope>NUCLEOTIDE SEQUENCE [LARGE SCALE GENOMIC DNA]</scope>
    <source>
        <strain evidence="12">SpSt-1181</strain>
    </source>
</reference>
<dbReference type="AlphaFoldDB" id="A0A831SS92"/>
<evidence type="ECO:0000256" key="5">
    <source>
        <dbReference type="ARBA" id="ARBA00022598"/>
    </source>
</evidence>
<feature type="binding site" evidence="9">
    <location>
        <position position="117"/>
    </location>
    <ligand>
        <name>ATP</name>
        <dbReference type="ChEBI" id="CHEBI:30616"/>
    </ligand>
</feature>
<dbReference type="Gene3D" id="3.40.50.620">
    <property type="entry name" value="HUPs"/>
    <property type="match status" value="1"/>
</dbReference>
<dbReference type="NCBIfam" id="TIGR00032">
    <property type="entry name" value="argG"/>
    <property type="match status" value="1"/>
</dbReference>
<dbReference type="EMBL" id="DSBW01000017">
    <property type="protein sequence ID" value="HED30238.1"/>
    <property type="molecule type" value="Genomic_DNA"/>
</dbReference>
<dbReference type="HAMAP" id="MF_00005">
    <property type="entry name" value="Arg_succ_synth_type1"/>
    <property type="match status" value="1"/>
</dbReference>
<feature type="binding site" evidence="9">
    <location>
        <position position="123"/>
    </location>
    <ligand>
        <name>L-aspartate</name>
        <dbReference type="ChEBI" id="CHEBI:29991"/>
    </ligand>
</feature>
<dbReference type="PROSITE" id="PS00565">
    <property type="entry name" value="ARGININOSUCCIN_SYN_2"/>
    <property type="match status" value="1"/>
</dbReference>
<keyword evidence="7 9" id="KW-0547">Nucleotide-binding</keyword>
<dbReference type="PANTHER" id="PTHR11587:SF2">
    <property type="entry name" value="ARGININOSUCCINATE SYNTHASE"/>
    <property type="match status" value="1"/>
</dbReference>
<dbReference type="GO" id="GO:0000053">
    <property type="term" value="P:argininosuccinate metabolic process"/>
    <property type="evidence" value="ECO:0007669"/>
    <property type="project" value="TreeGrafter"/>
</dbReference>
<keyword evidence="9" id="KW-0963">Cytoplasm</keyword>
<evidence type="ECO:0000256" key="1">
    <source>
        <dbReference type="ARBA" id="ARBA00004967"/>
    </source>
</evidence>
<keyword evidence="5 9" id="KW-0436">Ligase</keyword>
<feature type="binding site" evidence="9">
    <location>
        <position position="124"/>
    </location>
    <ligand>
        <name>L-aspartate</name>
        <dbReference type="ChEBI" id="CHEBI:29991"/>
    </ligand>
</feature>
<feature type="binding site" evidence="9">
    <location>
        <position position="273"/>
    </location>
    <ligand>
        <name>L-citrulline</name>
        <dbReference type="ChEBI" id="CHEBI:57743"/>
    </ligand>
</feature>
<dbReference type="InterPro" id="IPR048268">
    <property type="entry name" value="Arginosuc_syn_C"/>
</dbReference>
<organism evidence="12">
    <name type="scientific">Prosthecochloris aestuarii</name>
    <dbReference type="NCBI Taxonomy" id="1102"/>
    <lineage>
        <taxon>Bacteria</taxon>
        <taxon>Pseudomonadati</taxon>
        <taxon>Chlorobiota</taxon>
        <taxon>Chlorobiia</taxon>
        <taxon>Chlorobiales</taxon>
        <taxon>Chlorobiaceae</taxon>
        <taxon>Prosthecochloris</taxon>
    </lineage>
</organism>
<dbReference type="PANTHER" id="PTHR11587">
    <property type="entry name" value="ARGININOSUCCINATE SYNTHASE"/>
    <property type="match status" value="1"/>
</dbReference>
<protein>
    <recommendedName>
        <fullName evidence="3 9">Argininosuccinate synthase</fullName>
        <ecNumber evidence="3 9">6.3.4.5</ecNumber>
    </recommendedName>
    <alternativeName>
        <fullName evidence="9">Citrulline--aspartate ligase</fullName>
    </alternativeName>
</protein>
<keyword evidence="6 9" id="KW-0028">Amino-acid biosynthesis</keyword>
<keyword evidence="4 9" id="KW-0055">Arginine biosynthesis</keyword>
<evidence type="ECO:0000256" key="8">
    <source>
        <dbReference type="ARBA" id="ARBA00022840"/>
    </source>
</evidence>
<dbReference type="Pfam" id="PF00764">
    <property type="entry name" value="Arginosuc_synth"/>
    <property type="match status" value="1"/>
</dbReference>
<dbReference type="FunFam" id="3.90.1260.10:FF:000007">
    <property type="entry name" value="Argininosuccinate synthase"/>
    <property type="match status" value="1"/>
</dbReference>
<comment type="caution">
    <text evidence="12">The sequence shown here is derived from an EMBL/GenBank/DDBJ whole genome shotgun (WGS) entry which is preliminary data.</text>
</comment>
<comment type="catalytic activity">
    <reaction evidence="9">
        <text>L-citrulline + L-aspartate + ATP = 2-(N(omega)-L-arginino)succinate + AMP + diphosphate + H(+)</text>
        <dbReference type="Rhea" id="RHEA:10932"/>
        <dbReference type="ChEBI" id="CHEBI:15378"/>
        <dbReference type="ChEBI" id="CHEBI:29991"/>
        <dbReference type="ChEBI" id="CHEBI:30616"/>
        <dbReference type="ChEBI" id="CHEBI:33019"/>
        <dbReference type="ChEBI" id="CHEBI:57472"/>
        <dbReference type="ChEBI" id="CHEBI:57743"/>
        <dbReference type="ChEBI" id="CHEBI:456215"/>
        <dbReference type="EC" id="6.3.4.5"/>
    </reaction>
</comment>
<evidence type="ECO:0000256" key="4">
    <source>
        <dbReference type="ARBA" id="ARBA00022571"/>
    </source>
</evidence>
<dbReference type="GO" id="GO:0000050">
    <property type="term" value="P:urea cycle"/>
    <property type="evidence" value="ECO:0007669"/>
    <property type="project" value="TreeGrafter"/>
</dbReference>
<feature type="domain" description="Arginosuccinate synthase-like N-terminal" evidence="10">
    <location>
        <begin position="5"/>
        <end position="165"/>
    </location>
</feature>
<evidence type="ECO:0000259" key="11">
    <source>
        <dbReference type="Pfam" id="PF20979"/>
    </source>
</evidence>
<dbReference type="Gene3D" id="1.20.5.470">
    <property type="entry name" value="Single helix bin"/>
    <property type="match status" value="1"/>
</dbReference>
<evidence type="ECO:0000256" key="7">
    <source>
        <dbReference type="ARBA" id="ARBA00022741"/>
    </source>
</evidence>
<dbReference type="InterPro" id="IPR048267">
    <property type="entry name" value="Arginosuc_syn_N"/>
</dbReference>
<comment type="similarity">
    <text evidence="9">Belongs to the argininosuccinate synthase family. Type 1 subfamily.</text>
</comment>
<dbReference type="GO" id="GO:0006526">
    <property type="term" value="P:L-arginine biosynthetic process"/>
    <property type="evidence" value="ECO:0007669"/>
    <property type="project" value="UniProtKB-UniRule"/>
</dbReference>